<dbReference type="InterPro" id="IPR018924">
    <property type="entry name" value="DUF2486"/>
</dbReference>
<organism evidence="2 3">
    <name type="scientific">Paraburkholderia tuberum</name>
    <dbReference type="NCBI Taxonomy" id="157910"/>
    <lineage>
        <taxon>Bacteria</taxon>
        <taxon>Pseudomonadati</taxon>
        <taxon>Pseudomonadota</taxon>
        <taxon>Betaproteobacteria</taxon>
        <taxon>Burkholderiales</taxon>
        <taxon>Burkholderiaceae</taxon>
        <taxon>Paraburkholderia</taxon>
    </lineage>
</organism>
<dbReference type="AlphaFoldDB" id="A0A1H1FAB6"/>
<feature type="compositionally biased region" description="Basic residues" evidence="1">
    <location>
        <begin position="134"/>
        <end position="149"/>
    </location>
</feature>
<protein>
    <recommendedName>
        <fullName evidence="4">DUF2486 domain-containing protein</fullName>
    </recommendedName>
</protein>
<evidence type="ECO:0008006" key="4">
    <source>
        <dbReference type="Google" id="ProtNLM"/>
    </source>
</evidence>
<dbReference type="Proteomes" id="UP000199365">
    <property type="component" value="Unassembled WGS sequence"/>
</dbReference>
<evidence type="ECO:0000256" key="1">
    <source>
        <dbReference type="SAM" id="MobiDB-lite"/>
    </source>
</evidence>
<dbReference type="STRING" id="157910.SAMN05445850_2319"/>
<reference evidence="3" key="1">
    <citation type="submission" date="2016-10" db="EMBL/GenBank/DDBJ databases">
        <authorList>
            <person name="Varghese N."/>
            <person name="Submissions S."/>
        </authorList>
    </citation>
    <scope>NUCLEOTIDE SEQUENCE [LARGE SCALE GENOMIC DNA]</scope>
    <source>
        <strain evidence="3">DUS833</strain>
    </source>
</reference>
<name>A0A1H1FAB6_9BURK</name>
<keyword evidence="3" id="KW-1185">Reference proteome</keyword>
<evidence type="ECO:0000313" key="3">
    <source>
        <dbReference type="Proteomes" id="UP000199365"/>
    </source>
</evidence>
<accession>A0A1H1FAB6</accession>
<dbReference type="EMBL" id="FNKX01000001">
    <property type="protein sequence ID" value="SDQ97416.1"/>
    <property type="molecule type" value="Genomic_DNA"/>
</dbReference>
<evidence type="ECO:0000313" key="2">
    <source>
        <dbReference type="EMBL" id="SDQ97416.1"/>
    </source>
</evidence>
<sequence length="276" mass="29872">MSDPHDNSIPVLNEVLVPGRARETREASTDAAAPASQPGAEPASPAVAQPAAVPEAASRTEPAFVPPPAHRADPTLAPEPVLAPQPVPTPEQLSSPEPVLVPEPMPTREAPHAAEHEPLAQTELHQPHVADHTHPRKHARPHHGIHVRHGHDDLHDDLREDVEVSPGVFDRTEPFIPLEAGATVPPDIDHEGAHEGAPAQPTLDADALAARLHGRFQRFLTGEGRGIIEARCRDAVQQQTSLLVSQITREVAQTLEAEMTDWVREAVEEEIARRSR</sequence>
<feature type="region of interest" description="Disordered" evidence="1">
    <location>
        <begin position="129"/>
        <end position="151"/>
    </location>
</feature>
<feature type="region of interest" description="Disordered" evidence="1">
    <location>
        <begin position="1"/>
        <end position="115"/>
    </location>
</feature>
<feature type="compositionally biased region" description="Low complexity" evidence="1">
    <location>
        <begin position="40"/>
        <end position="57"/>
    </location>
</feature>
<dbReference type="RefSeq" id="WP_090803411.1">
    <property type="nucleotide sequence ID" value="NZ_FNKX01000001.1"/>
</dbReference>
<proteinExistence type="predicted"/>
<gene>
    <name evidence="2" type="ORF">SAMN05445850_2319</name>
</gene>
<dbReference type="Pfam" id="PF10667">
    <property type="entry name" value="DUF2486"/>
    <property type="match status" value="1"/>
</dbReference>